<evidence type="ECO:0000256" key="4">
    <source>
        <dbReference type="PIRSR" id="PIRSR000097-3"/>
    </source>
</evidence>
<feature type="active site" description="Proton donor" evidence="2">
    <location>
        <position position="75"/>
    </location>
</feature>
<gene>
    <name evidence="6" type="ORF">EXIGLDRAFT_768560</name>
</gene>
<dbReference type="GO" id="GO:0016616">
    <property type="term" value="F:oxidoreductase activity, acting on the CH-OH group of donors, NAD or NADP as acceptor"/>
    <property type="evidence" value="ECO:0007669"/>
    <property type="project" value="UniProtKB-ARBA"/>
</dbReference>
<dbReference type="PRINTS" id="PR00069">
    <property type="entry name" value="ALDKETRDTASE"/>
</dbReference>
<dbReference type="Gene3D" id="3.20.20.100">
    <property type="entry name" value="NADP-dependent oxidoreductase domain"/>
    <property type="match status" value="1"/>
</dbReference>
<dbReference type="PIRSF" id="PIRSF000097">
    <property type="entry name" value="AKR"/>
    <property type="match status" value="1"/>
</dbReference>
<keyword evidence="1" id="KW-0560">Oxidoreductase</keyword>
<dbReference type="OrthoDB" id="416253at2759"/>
<dbReference type="Pfam" id="PF00248">
    <property type="entry name" value="Aldo_ket_red"/>
    <property type="match status" value="1"/>
</dbReference>
<dbReference type="STRING" id="1314781.A0A165I5X3"/>
<dbReference type="InterPro" id="IPR023210">
    <property type="entry name" value="NADP_OxRdtase_dom"/>
</dbReference>
<evidence type="ECO:0000313" key="7">
    <source>
        <dbReference type="Proteomes" id="UP000077266"/>
    </source>
</evidence>
<dbReference type="CDD" id="cd19071">
    <property type="entry name" value="AKR_AKR1-5-like"/>
    <property type="match status" value="1"/>
</dbReference>
<evidence type="ECO:0000256" key="1">
    <source>
        <dbReference type="ARBA" id="ARBA00023002"/>
    </source>
</evidence>
<dbReference type="InterPro" id="IPR018170">
    <property type="entry name" value="Aldo/ket_reductase_CS"/>
</dbReference>
<proteinExistence type="predicted"/>
<feature type="site" description="Lowers pKa of active site Tyr" evidence="4">
    <location>
        <position position="104"/>
    </location>
</feature>
<reference evidence="6 7" key="1">
    <citation type="journal article" date="2016" name="Mol. Biol. Evol.">
        <title>Comparative Genomics of Early-Diverging Mushroom-Forming Fungi Provides Insights into the Origins of Lignocellulose Decay Capabilities.</title>
        <authorList>
            <person name="Nagy L.G."/>
            <person name="Riley R."/>
            <person name="Tritt A."/>
            <person name="Adam C."/>
            <person name="Daum C."/>
            <person name="Floudas D."/>
            <person name="Sun H."/>
            <person name="Yadav J.S."/>
            <person name="Pangilinan J."/>
            <person name="Larsson K.H."/>
            <person name="Matsuura K."/>
            <person name="Barry K."/>
            <person name="Labutti K."/>
            <person name="Kuo R."/>
            <person name="Ohm R.A."/>
            <person name="Bhattacharya S.S."/>
            <person name="Shirouzu T."/>
            <person name="Yoshinaga Y."/>
            <person name="Martin F.M."/>
            <person name="Grigoriev I.V."/>
            <person name="Hibbett D.S."/>
        </authorList>
    </citation>
    <scope>NUCLEOTIDE SEQUENCE [LARGE SCALE GENOMIC DNA]</scope>
    <source>
        <strain evidence="6 7">HHB12029</strain>
    </source>
</reference>
<dbReference type="PANTHER" id="PTHR43827:SF13">
    <property type="entry name" value="ALDO_KETO REDUCTASE FAMILY PROTEIN"/>
    <property type="match status" value="1"/>
</dbReference>
<accession>A0A165I5X3</accession>
<feature type="domain" description="NADP-dependent oxidoreductase" evidence="5">
    <location>
        <begin position="50"/>
        <end position="289"/>
    </location>
</feature>
<dbReference type="AlphaFoldDB" id="A0A165I5X3"/>
<organism evidence="6 7">
    <name type="scientific">Exidia glandulosa HHB12029</name>
    <dbReference type="NCBI Taxonomy" id="1314781"/>
    <lineage>
        <taxon>Eukaryota</taxon>
        <taxon>Fungi</taxon>
        <taxon>Dikarya</taxon>
        <taxon>Basidiomycota</taxon>
        <taxon>Agaricomycotina</taxon>
        <taxon>Agaricomycetes</taxon>
        <taxon>Auriculariales</taxon>
        <taxon>Exidiaceae</taxon>
        <taxon>Exidia</taxon>
    </lineage>
</organism>
<dbReference type="SUPFAM" id="SSF51430">
    <property type="entry name" value="NAD(P)-linked oxidoreductase"/>
    <property type="match status" value="1"/>
</dbReference>
<evidence type="ECO:0000259" key="5">
    <source>
        <dbReference type="Pfam" id="PF00248"/>
    </source>
</evidence>
<dbReference type="PANTHER" id="PTHR43827">
    <property type="entry name" value="2,5-DIKETO-D-GLUCONIC ACID REDUCTASE"/>
    <property type="match status" value="1"/>
</dbReference>
<evidence type="ECO:0000256" key="2">
    <source>
        <dbReference type="PIRSR" id="PIRSR000097-1"/>
    </source>
</evidence>
<dbReference type="Proteomes" id="UP000077266">
    <property type="component" value="Unassembled WGS sequence"/>
</dbReference>
<keyword evidence="7" id="KW-1185">Reference proteome</keyword>
<dbReference type="FunCoup" id="A0A165I5X3">
    <property type="interactions" value="360"/>
</dbReference>
<dbReference type="InterPro" id="IPR020471">
    <property type="entry name" value="AKR"/>
</dbReference>
<sequence>MSQNDSELTINSTVQLADGNAMPRFGFGVCEWLSLPVCYRGRFNESQTAEGDECYQSVKWALEAGYRHIDTAEWYENEDECGRAVRDWLAESGTPRGEVFYTTKLKDNIDYDHAMRAMKKSLDICGLDYIDLYLIHGPLPTKKARLASWKACQEGVRLGWVKSIGVSNFGNHHLTEIEETGGPAPCTVNQIDLHPFMRRKALVKHQREHGVLLEAWGPLARGYRMSHPAILAIAKKHNKTAAQVFLRWGLQMGFSVIPKSVKRERIIENTGCFGWNLDAEDMAALDVLDEHLVTDWDPSDGLYP</sequence>
<protein>
    <submittedName>
        <fullName evidence="6">Aldo/keto reductase</fullName>
    </submittedName>
</protein>
<name>A0A165I5X3_EXIGL</name>
<dbReference type="PROSITE" id="PS00798">
    <property type="entry name" value="ALDOKETO_REDUCTASE_1"/>
    <property type="match status" value="1"/>
</dbReference>
<dbReference type="InterPro" id="IPR036812">
    <property type="entry name" value="NAD(P)_OxRdtase_dom_sf"/>
</dbReference>
<dbReference type="FunFam" id="3.20.20.100:FF:000002">
    <property type="entry name" value="2,5-diketo-D-gluconic acid reductase A"/>
    <property type="match status" value="1"/>
</dbReference>
<dbReference type="EMBL" id="KV425999">
    <property type="protein sequence ID" value="KZV92944.1"/>
    <property type="molecule type" value="Genomic_DNA"/>
</dbReference>
<feature type="binding site" evidence="3">
    <location>
        <position position="136"/>
    </location>
    <ligand>
        <name>substrate</name>
    </ligand>
</feature>
<evidence type="ECO:0000256" key="3">
    <source>
        <dbReference type="PIRSR" id="PIRSR000097-2"/>
    </source>
</evidence>
<dbReference type="InParanoid" id="A0A165I5X3"/>
<evidence type="ECO:0000313" key="6">
    <source>
        <dbReference type="EMBL" id="KZV92944.1"/>
    </source>
</evidence>